<reference evidence="1 2" key="1">
    <citation type="submission" date="2023-07" db="EMBL/GenBank/DDBJ databases">
        <title>Genomic Encyclopedia of Type Strains, Phase IV (KMG-IV): sequencing the most valuable type-strain genomes for metagenomic binning, comparative biology and taxonomic classification.</title>
        <authorList>
            <person name="Goeker M."/>
        </authorList>
    </citation>
    <scope>NUCLEOTIDE SEQUENCE [LARGE SCALE GENOMIC DNA]</scope>
    <source>
        <strain evidence="1 2">DSM 1400</strain>
    </source>
</reference>
<protein>
    <recommendedName>
        <fullName evidence="3">Saccharopine dehydrogenase</fullName>
    </recommendedName>
</protein>
<dbReference type="SUPFAM" id="SSF51735">
    <property type="entry name" value="NAD(P)-binding Rossmann-fold domains"/>
    <property type="match status" value="1"/>
</dbReference>
<dbReference type="Proteomes" id="UP001224418">
    <property type="component" value="Unassembled WGS sequence"/>
</dbReference>
<dbReference type="InterPro" id="IPR036291">
    <property type="entry name" value="NAD(P)-bd_dom_sf"/>
</dbReference>
<dbReference type="PANTHER" id="PTHR43781">
    <property type="entry name" value="SACCHAROPINE DEHYDROGENASE"/>
    <property type="match status" value="1"/>
</dbReference>
<accession>A0ABU0JU97</accession>
<gene>
    <name evidence="1" type="ORF">QOZ93_002426</name>
</gene>
<keyword evidence="2" id="KW-1185">Reference proteome</keyword>
<name>A0ABU0JU97_HATLI</name>
<dbReference type="Gene3D" id="3.40.50.720">
    <property type="entry name" value="NAD(P)-binding Rossmann-like Domain"/>
    <property type="match status" value="1"/>
</dbReference>
<proteinExistence type="predicted"/>
<evidence type="ECO:0000313" key="1">
    <source>
        <dbReference type="EMBL" id="MDQ0480676.1"/>
    </source>
</evidence>
<organism evidence="1 2">
    <name type="scientific">Hathewaya limosa</name>
    <name type="common">Clostridium limosum</name>
    <dbReference type="NCBI Taxonomy" id="1536"/>
    <lineage>
        <taxon>Bacteria</taxon>
        <taxon>Bacillati</taxon>
        <taxon>Bacillota</taxon>
        <taxon>Clostridia</taxon>
        <taxon>Eubacteriales</taxon>
        <taxon>Clostridiaceae</taxon>
        <taxon>Hathewaya</taxon>
    </lineage>
</organism>
<dbReference type="EMBL" id="JAUSWN010000025">
    <property type="protein sequence ID" value="MDQ0480676.1"/>
    <property type="molecule type" value="Genomic_DNA"/>
</dbReference>
<dbReference type="RefSeq" id="WP_307356755.1">
    <property type="nucleotide sequence ID" value="NZ_BAAACJ010000038.1"/>
</dbReference>
<sequence>MKRLIGVLGCGGIIGYSACKELLKGYSVKGGQRKQPDKLLEVPGFLWKKTDLFQLSSLREFCKGCDVVLNCAGPSYKIKEKIANIAIEEGAIYIDVSDVILNDKTIKFKKNGIYILGSGYVPGSSGMIPFLIANDFNHIEKMYCFQGGRQNLSKIAFADLMINSIANSGYANTYIQNAKIIEDNIKSNKQYYIPGMKENVFIKPYISTELLKVCEELKIEELHWYNAVPDKLMVDMIQEAYQSFTQFDINTAILEAQDKLKEISSIFDQKQWSTLVYDVFGSKAGTYIRKRYVIELEDSNTFCGKIAALTVKRTLEAKLSSGVFWAMDIVKNNIPELKQYLLENSIYTELLLPYNSEEILSVEMETDFI</sequence>
<evidence type="ECO:0008006" key="3">
    <source>
        <dbReference type="Google" id="ProtNLM"/>
    </source>
</evidence>
<comment type="caution">
    <text evidence="1">The sequence shown here is derived from an EMBL/GenBank/DDBJ whole genome shotgun (WGS) entry which is preliminary data.</text>
</comment>
<evidence type="ECO:0000313" key="2">
    <source>
        <dbReference type="Proteomes" id="UP001224418"/>
    </source>
</evidence>
<dbReference type="PANTHER" id="PTHR43781:SF1">
    <property type="entry name" value="SACCHAROPINE DEHYDROGENASE"/>
    <property type="match status" value="1"/>
</dbReference>